<evidence type="ECO:0000313" key="2">
    <source>
        <dbReference type="EMBL" id="QJE98344.1"/>
    </source>
</evidence>
<dbReference type="RefSeq" id="WP_169456806.1">
    <property type="nucleotide sequence ID" value="NZ_CP051774.1"/>
</dbReference>
<reference evidence="2 3" key="1">
    <citation type="submission" date="2020-04" db="EMBL/GenBank/DDBJ databases">
        <title>Luteolibacter sp. G-1-1-1 isolated from soil.</title>
        <authorList>
            <person name="Dahal R.H."/>
        </authorList>
    </citation>
    <scope>NUCLEOTIDE SEQUENCE [LARGE SCALE GENOMIC DNA]</scope>
    <source>
        <strain evidence="2 3">G-1-1-1</strain>
    </source>
</reference>
<keyword evidence="1" id="KW-1133">Transmembrane helix</keyword>
<dbReference type="AlphaFoldDB" id="A0A858RPA0"/>
<keyword evidence="1" id="KW-0472">Membrane</keyword>
<proteinExistence type="predicted"/>
<feature type="transmembrane region" description="Helical" evidence="1">
    <location>
        <begin position="42"/>
        <end position="59"/>
    </location>
</feature>
<name>A0A858RPA0_9BACT</name>
<dbReference type="KEGG" id="luo:HHL09_22015"/>
<protein>
    <submittedName>
        <fullName evidence="2">Uncharacterized protein</fullName>
    </submittedName>
</protein>
<dbReference type="Proteomes" id="UP000501812">
    <property type="component" value="Chromosome"/>
</dbReference>
<evidence type="ECO:0000313" key="3">
    <source>
        <dbReference type="Proteomes" id="UP000501812"/>
    </source>
</evidence>
<keyword evidence="1" id="KW-0812">Transmembrane</keyword>
<sequence>MPLRARMLGPVIWLASLILCIGMSRREAAVTKVFLARPHQNILGILAILTTALFLGFLLKIHADLKKRRAGFTPGANGQPE</sequence>
<gene>
    <name evidence="2" type="ORF">HHL09_22015</name>
</gene>
<dbReference type="EMBL" id="CP051774">
    <property type="protein sequence ID" value="QJE98344.1"/>
    <property type="molecule type" value="Genomic_DNA"/>
</dbReference>
<evidence type="ECO:0000256" key="1">
    <source>
        <dbReference type="SAM" id="Phobius"/>
    </source>
</evidence>
<organism evidence="2 3">
    <name type="scientific">Luteolibacter luteus</name>
    <dbReference type="NCBI Taxonomy" id="2728835"/>
    <lineage>
        <taxon>Bacteria</taxon>
        <taxon>Pseudomonadati</taxon>
        <taxon>Verrucomicrobiota</taxon>
        <taxon>Verrucomicrobiia</taxon>
        <taxon>Verrucomicrobiales</taxon>
        <taxon>Verrucomicrobiaceae</taxon>
        <taxon>Luteolibacter</taxon>
    </lineage>
</organism>
<accession>A0A858RPA0</accession>
<keyword evidence="3" id="KW-1185">Reference proteome</keyword>